<evidence type="ECO:0000313" key="3">
    <source>
        <dbReference type="Proteomes" id="UP000318478"/>
    </source>
</evidence>
<gene>
    <name evidence="2" type="ORF">Pla123a_08020</name>
</gene>
<comment type="caution">
    <text evidence="2">The sequence shown here is derived from an EMBL/GenBank/DDBJ whole genome shotgun (WGS) entry which is preliminary data.</text>
</comment>
<dbReference type="EMBL" id="SJPO01000001">
    <property type="protein sequence ID" value="TWT85994.1"/>
    <property type="molecule type" value="Genomic_DNA"/>
</dbReference>
<accession>A0A5C5ZF40</accession>
<feature type="region of interest" description="Disordered" evidence="1">
    <location>
        <begin position="1"/>
        <end position="40"/>
    </location>
</feature>
<keyword evidence="3" id="KW-1185">Reference proteome</keyword>
<dbReference type="AlphaFoldDB" id="A0A5C5ZF40"/>
<dbReference type="InterPro" id="IPR029475">
    <property type="entry name" value="DUF6807"/>
</dbReference>
<protein>
    <recommendedName>
        <fullName evidence="4">Methane oxygenase PmoA</fullName>
    </recommendedName>
</protein>
<dbReference type="Pfam" id="PF14100">
    <property type="entry name" value="DUF6807"/>
    <property type="match status" value="1"/>
</dbReference>
<sequence length="368" mass="40231">MPDLLPSDLPTELPVAPGSAGGSICGRTRPNGNPPAEPGATSRLLRLTHLIGVVALLADFAVAEEPRVLRVRQSPGRVAVNVGEHPVITYVYHDDQICRPYFCDLFGPGEVRVSRNHPPVAGEDKADHPDFHPGLWLAFGELSGADNWRLKVPVEHVRLVQEPVADGDAIAWAVENRYADAGGDELCRERCRYEVHSLPAGYLLTWDSTFYSDQPFWFGDQEEMGLGVRMATPLRVETTAGLPDGTGTILDSQGRKNAAEVWGQTADWVDYSGTQDDQPAGVAIFCPPTNFRPTYFHARDYGYICANAFSTAAFKLGPPTRTTVEPGESLRLRYGVLLHAGSELTADQLAGAYKQYLSLIQQKSQQSD</sequence>
<proteinExistence type="predicted"/>
<evidence type="ECO:0008006" key="4">
    <source>
        <dbReference type="Google" id="ProtNLM"/>
    </source>
</evidence>
<evidence type="ECO:0000256" key="1">
    <source>
        <dbReference type="SAM" id="MobiDB-lite"/>
    </source>
</evidence>
<dbReference type="Proteomes" id="UP000318478">
    <property type="component" value="Unassembled WGS sequence"/>
</dbReference>
<organism evidence="2 3">
    <name type="scientific">Posidoniimonas polymericola</name>
    <dbReference type="NCBI Taxonomy" id="2528002"/>
    <lineage>
        <taxon>Bacteria</taxon>
        <taxon>Pseudomonadati</taxon>
        <taxon>Planctomycetota</taxon>
        <taxon>Planctomycetia</taxon>
        <taxon>Pirellulales</taxon>
        <taxon>Lacipirellulaceae</taxon>
        <taxon>Posidoniimonas</taxon>
    </lineage>
</organism>
<evidence type="ECO:0000313" key="2">
    <source>
        <dbReference type="EMBL" id="TWT85994.1"/>
    </source>
</evidence>
<name>A0A5C5ZF40_9BACT</name>
<reference evidence="2 3" key="1">
    <citation type="submission" date="2019-02" db="EMBL/GenBank/DDBJ databases">
        <title>Deep-cultivation of Planctomycetes and their phenomic and genomic characterization uncovers novel biology.</title>
        <authorList>
            <person name="Wiegand S."/>
            <person name="Jogler M."/>
            <person name="Boedeker C."/>
            <person name="Pinto D."/>
            <person name="Vollmers J."/>
            <person name="Rivas-Marin E."/>
            <person name="Kohn T."/>
            <person name="Peeters S.H."/>
            <person name="Heuer A."/>
            <person name="Rast P."/>
            <person name="Oberbeckmann S."/>
            <person name="Bunk B."/>
            <person name="Jeske O."/>
            <person name="Meyerdierks A."/>
            <person name="Storesund J.E."/>
            <person name="Kallscheuer N."/>
            <person name="Luecker S."/>
            <person name="Lage O.M."/>
            <person name="Pohl T."/>
            <person name="Merkel B.J."/>
            <person name="Hornburger P."/>
            <person name="Mueller R.-W."/>
            <person name="Bruemmer F."/>
            <person name="Labrenz M."/>
            <person name="Spormann A.M."/>
            <person name="Op Den Camp H."/>
            <person name="Overmann J."/>
            <person name="Amann R."/>
            <person name="Jetten M.S.M."/>
            <person name="Mascher T."/>
            <person name="Medema M.H."/>
            <person name="Devos D.P."/>
            <person name="Kaster A.-K."/>
            <person name="Ovreas L."/>
            <person name="Rohde M."/>
            <person name="Galperin M.Y."/>
            <person name="Jogler C."/>
        </authorList>
    </citation>
    <scope>NUCLEOTIDE SEQUENCE [LARGE SCALE GENOMIC DNA]</scope>
    <source>
        <strain evidence="2 3">Pla123a</strain>
    </source>
</reference>